<evidence type="ECO:0000256" key="2">
    <source>
        <dbReference type="SAM" id="MobiDB-lite"/>
    </source>
</evidence>
<accession>A0AAN6NKV3</accession>
<organism evidence="3 4">
    <name type="scientific">Pseudoneurospora amorphoporcata</name>
    <dbReference type="NCBI Taxonomy" id="241081"/>
    <lineage>
        <taxon>Eukaryota</taxon>
        <taxon>Fungi</taxon>
        <taxon>Dikarya</taxon>
        <taxon>Ascomycota</taxon>
        <taxon>Pezizomycotina</taxon>
        <taxon>Sordariomycetes</taxon>
        <taxon>Sordariomycetidae</taxon>
        <taxon>Sordariales</taxon>
        <taxon>Sordariaceae</taxon>
        <taxon>Pseudoneurospora</taxon>
    </lineage>
</organism>
<feature type="region of interest" description="Disordered" evidence="2">
    <location>
        <begin position="137"/>
        <end position="198"/>
    </location>
</feature>
<comment type="caution">
    <text evidence="3">The sequence shown here is derived from an EMBL/GenBank/DDBJ whole genome shotgun (WGS) entry which is preliminary data.</text>
</comment>
<feature type="compositionally biased region" description="Low complexity" evidence="2">
    <location>
        <begin position="181"/>
        <end position="198"/>
    </location>
</feature>
<evidence type="ECO:0000313" key="3">
    <source>
        <dbReference type="EMBL" id="KAK3947694.1"/>
    </source>
</evidence>
<feature type="compositionally biased region" description="Polar residues" evidence="2">
    <location>
        <begin position="216"/>
        <end position="228"/>
    </location>
</feature>
<reference evidence="3" key="2">
    <citation type="submission" date="2023-06" db="EMBL/GenBank/DDBJ databases">
        <authorList>
            <consortium name="Lawrence Berkeley National Laboratory"/>
            <person name="Mondo S.J."/>
            <person name="Hensen N."/>
            <person name="Bonometti L."/>
            <person name="Westerberg I."/>
            <person name="Brannstrom I.O."/>
            <person name="Guillou S."/>
            <person name="Cros-Aarteil S."/>
            <person name="Calhoun S."/>
            <person name="Haridas S."/>
            <person name="Kuo A."/>
            <person name="Pangilinan J."/>
            <person name="Riley R."/>
            <person name="Labutti K."/>
            <person name="Andreopoulos B."/>
            <person name="Lipzen A."/>
            <person name="Chen C."/>
            <person name="Yanf M."/>
            <person name="Daum C."/>
            <person name="Ng V."/>
            <person name="Clum A."/>
            <person name="Steindorff A."/>
            <person name="Ohm R."/>
            <person name="Martin F."/>
            <person name="Silar P."/>
            <person name="Natvig D."/>
            <person name="Lalanne C."/>
            <person name="Gautier V."/>
            <person name="Ament-Velasquez S.L."/>
            <person name="Kruys A."/>
            <person name="Hutchinson M.I."/>
            <person name="Powell A.J."/>
            <person name="Barry K."/>
            <person name="Miller A.N."/>
            <person name="Grigoriev I.V."/>
            <person name="Debuchy R."/>
            <person name="Gladieux P."/>
            <person name="Thoren M.H."/>
            <person name="Johannesson H."/>
        </authorList>
    </citation>
    <scope>NUCLEOTIDE SEQUENCE</scope>
    <source>
        <strain evidence="3">CBS 626.80</strain>
    </source>
</reference>
<name>A0AAN6NKV3_9PEZI</name>
<feature type="region of interest" description="Disordered" evidence="2">
    <location>
        <begin position="1"/>
        <end position="21"/>
    </location>
</feature>
<protein>
    <submittedName>
        <fullName evidence="3">Uncharacterized protein</fullName>
    </submittedName>
</protein>
<keyword evidence="1" id="KW-0175">Coiled coil</keyword>
<feature type="coiled-coil region" evidence="1">
    <location>
        <begin position="395"/>
        <end position="422"/>
    </location>
</feature>
<evidence type="ECO:0000256" key="1">
    <source>
        <dbReference type="SAM" id="Coils"/>
    </source>
</evidence>
<gene>
    <name evidence="3" type="ORF">QBC32DRAFT_374108</name>
</gene>
<dbReference type="AlphaFoldDB" id="A0AAN6NKV3"/>
<sequence>MHPLEKRLPEDTDWQHDVQEDKATREEKIRLLQEYQKTHVTEIRKIPWRRSPSLSLFEGIRSRLDRATYQITQVKDMSSSDGTVFRKDFTLTSESGLTYVVAFKEIPTCTCRSRFTTQIPAATIAGHAITAATPTTTRSIGCKGKDNHGVSSSPSEKKDQRDAQANNDPKLSHRTFNPPHSSSSFPSSSSNVQSSCESAIDQQEILTHPSLHKPSPASTSDPPMSNQEPMRLELKEQKEQERVGDPLRGVSQDFSPALAKPLSSVTSVQYPIPTTSAARARIVRQAGETPVPSADAVDSHNSAAIPAAITAKAATPVLPGDIANGVDGALSVSNMDDDIHRRKEARLVQKCRRLEKESARIGKHVKRGMKNVDKEYKLELKLPKEKHEKKCMRIQKRWEKGLKKLTRKRERLEEELGGSCLRTEV</sequence>
<reference evidence="3" key="1">
    <citation type="journal article" date="2023" name="Mol. Phylogenet. Evol.">
        <title>Genome-scale phylogeny and comparative genomics of the fungal order Sordariales.</title>
        <authorList>
            <person name="Hensen N."/>
            <person name="Bonometti L."/>
            <person name="Westerberg I."/>
            <person name="Brannstrom I.O."/>
            <person name="Guillou S."/>
            <person name="Cros-Aarteil S."/>
            <person name="Calhoun S."/>
            <person name="Haridas S."/>
            <person name="Kuo A."/>
            <person name="Mondo S."/>
            <person name="Pangilinan J."/>
            <person name="Riley R."/>
            <person name="LaButti K."/>
            <person name="Andreopoulos B."/>
            <person name="Lipzen A."/>
            <person name="Chen C."/>
            <person name="Yan M."/>
            <person name="Daum C."/>
            <person name="Ng V."/>
            <person name="Clum A."/>
            <person name="Steindorff A."/>
            <person name="Ohm R.A."/>
            <person name="Martin F."/>
            <person name="Silar P."/>
            <person name="Natvig D.O."/>
            <person name="Lalanne C."/>
            <person name="Gautier V."/>
            <person name="Ament-Velasquez S.L."/>
            <person name="Kruys A."/>
            <person name="Hutchinson M.I."/>
            <person name="Powell A.J."/>
            <person name="Barry K."/>
            <person name="Miller A.N."/>
            <person name="Grigoriev I.V."/>
            <person name="Debuchy R."/>
            <person name="Gladieux P."/>
            <person name="Hiltunen Thoren M."/>
            <person name="Johannesson H."/>
        </authorList>
    </citation>
    <scope>NUCLEOTIDE SEQUENCE</scope>
    <source>
        <strain evidence="3">CBS 626.80</strain>
    </source>
</reference>
<dbReference type="Proteomes" id="UP001303222">
    <property type="component" value="Unassembled WGS sequence"/>
</dbReference>
<keyword evidence="4" id="KW-1185">Reference proteome</keyword>
<proteinExistence type="predicted"/>
<feature type="compositionally biased region" description="Polar residues" evidence="2">
    <location>
        <begin position="163"/>
        <end position="180"/>
    </location>
</feature>
<evidence type="ECO:0000313" key="4">
    <source>
        <dbReference type="Proteomes" id="UP001303222"/>
    </source>
</evidence>
<feature type="region of interest" description="Disordered" evidence="2">
    <location>
        <begin position="209"/>
        <end position="228"/>
    </location>
</feature>
<dbReference type="EMBL" id="MU859322">
    <property type="protein sequence ID" value="KAK3947694.1"/>
    <property type="molecule type" value="Genomic_DNA"/>
</dbReference>